<evidence type="ECO:0000259" key="3">
    <source>
        <dbReference type="Pfam" id="PF12783"/>
    </source>
</evidence>
<dbReference type="InterPro" id="IPR032817">
    <property type="entry name" value="Mon2_C"/>
</dbReference>
<evidence type="ECO:0000259" key="5">
    <source>
        <dbReference type="Pfam" id="PF16213"/>
    </source>
</evidence>
<dbReference type="Pfam" id="PF12783">
    <property type="entry name" value="Sec7-like_HUS"/>
    <property type="match status" value="1"/>
</dbReference>
<name>A0AAN7ZWQ3_9SACH</name>
<keyword evidence="1" id="KW-0813">Transport</keyword>
<dbReference type="InterPro" id="IPR032629">
    <property type="entry name" value="DCB_dom"/>
</dbReference>
<feature type="domain" description="Mon2 C-terminal" evidence="4">
    <location>
        <begin position="1002"/>
        <end position="1143"/>
    </location>
</feature>
<dbReference type="GO" id="GO:0005794">
    <property type="term" value="C:Golgi apparatus"/>
    <property type="evidence" value="ECO:0007669"/>
    <property type="project" value="UniProtKB-ARBA"/>
</dbReference>
<feature type="domain" description="Mon2/Sec7/BIG1-like HUS" evidence="3">
    <location>
        <begin position="236"/>
        <end position="419"/>
    </location>
</feature>
<dbReference type="PANTHER" id="PTHR42264:SF6">
    <property type="entry name" value="TRANSMEMBRANE PROTEIN"/>
    <property type="match status" value="1"/>
</dbReference>
<dbReference type="Proteomes" id="UP001306508">
    <property type="component" value="Unassembled WGS sequence"/>
</dbReference>
<accession>A0AAN7ZWQ3</accession>
<gene>
    <name evidence="6" type="ORF">RI543_005113</name>
</gene>
<comment type="caution">
    <text evidence="6">The sequence shown here is derived from an EMBL/GenBank/DDBJ whole genome shotgun (WGS) entry which is preliminary data.</text>
</comment>
<evidence type="ECO:0000313" key="6">
    <source>
        <dbReference type="EMBL" id="KAK5773596.1"/>
    </source>
</evidence>
<evidence type="ECO:0000256" key="2">
    <source>
        <dbReference type="ARBA" id="ARBA00022927"/>
    </source>
</evidence>
<dbReference type="Pfam" id="PF16206">
    <property type="entry name" value="Mon2_C"/>
    <property type="match status" value="1"/>
</dbReference>
<proteinExistence type="predicted"/>
<dbReference type="PANTHER" id="PTHR42264">
    <property type="entry name" value="EPHRIN_REC_LIKE DOMAIN-CONTAINING PROTEIN"/>
    <property type="match status" value="1"/>
</dbReference>
<reference evidence="7" key="1">
    <citation type="submission" date="2023-07" db="EMBL/GenBank/DDBJ databases">
        <title>A draft genome of Kazachstania heterogenica Y-27499.</title>
        <authorList>
            <person name="Donic C."/>
            <person name="Kralova J.S."/>
            <person name="Fidel L."/>
            <person name="Ben-Dor S."/>
            <person name="Jung S."/>
        </authorList>
    </citation>
    <scope>NUCLEOTIDE SEQUENCE [LARGE SCALE GENOMIC DNA]</scope>
    <source>
        <strain evidence="7">Y27499</strain>
    </source>
</reference>
<dbReference type="GO" id="GO:0015031">
    <property type="term" value="P:protein transport"/>
    <property type="evidence" value="ECO:0007669"/>
    <property type="project" value="UniProtKB-KW"/>
</dbReference>
<dbReference type="Pfam" id="PF16213">
    <property type="entry name" value="DCB"/>
    <property type="match status" value="1"/>
</dbReference>
<protein>
    <submittedName>
        <fullName evidence="6">Uncharacterized protein</fullName>
    </submittedName>
</protein>
<evidence type="ECO:0000256" key="1">
    <source>
        <dbReference type="ARBA" id="ARBA00022448"/>
    </source>
</evidence>
<dbReference type="EMBL" id="JAWIZZ010000073">
    <property type="protein sequence ID" value="KAK5773596.1"/>
    <property type="molecule type" value="Genomic_DNA"/>
</dbReference>
<keyword evidence="7" id="KW-1185">Reference proteome</keyword>
<evidence type="ECO:0000259" key="4">
    <source>
        <dbReference type="Pfam" id="PF16206"/>
    </source>
</evidence>
<organism evidence="6 7">
    <name type="scientific">Arxiozyma heterogenica</name>
    <dbReference type="NCBI Taxonomy" id="278026"/>
    <lineage>
        <taxon>Eukaryota</taxon>
        <taxon>Fungi</taxon>
        <taxon>Dikarya</taxon>
        <taxon>Ascomycota</taxon>
        <taxon>Saccharomycotina</taxon>
        <taxon>Saccharomycetes</taxon>
        <taxon>Saccharomycetales</taxon>
        <taxon>Saccharomycetaceae</taxon>
        <taxon>Arxiozyma</taxon>
    </lineage>
</organism>
<keyword evidence="2" id="KW-0653">Protein transport</keyword>
<dbReference type="InterPro" id="IPR032691">
    <property type="entry name" value="Mon2/Sec7/BIG1-like_HUS"/>
</dbReference>
<feature type="domain" description="Mon2/Sec7/BIG1-like dimerisation and cyclophilin-binding" evidence="5">
    <location>
        <begin position="13"/>
        <end position="185"/>
    </location>
</feature>
<evidence type="ECO:0000313" key="7">
    <source>
        <dbReference type="Proteomes" id="UP001306508"/>
    </source>
</evidence>
<sequence>MSMSQKPGTIPFTTLHKQLSHELTVLASESKRRKNSQLKQTCDKSINILTTVHSNEDLIRHPDFIVPFILAFSSRNVKLTSIAIQCLPLLSSVQCIPKERLSDLLVSFVEATHLATDIQLKILQVLPLFFKTYARYIYGHLVTKLLQCCSNLFSLANKSIMVTSAASAAMQQLIDEIFQRLSYEWITIIQNDISGANNNIKNVNLNDLEEFQDKYSVLINNQNINDDNYIKVNTYRYDANRIFANLISLLDNQFQSSSTTVIATSTISSSINTSKDIDNTNDGNILVLKELPMDYGLEILESILENNMSVFLDYPDLQFLLRVKAVPFLLRCITTTQNFPIAVRCYRCIKLLLRKEYLKNLNLELQVVLSLLIHVMRIDSKAPDWQRVLSLELFNDLSDDFELVTLFYLMYDNSNTKNNDKDNNHNGDKMTSIIQTFLLECLNILKSNDYQSILSISEIIEVMDMPIITHDFSSSSNSSSKFIQLLDKVSPPSINITYIIWLVLSITDKLSEELSELSLKIYTNRTDKNSDLNRNTMIAIYTGMFEHLFELNKIFLYSTSLDNHLFQTVVRSFQKLTHCAGILQLLPNLNKCLNVFAKSIIQNIPLKNIPPLTIDNNKSEEPLDEKIQPAGINLNKEKEKNSIEIDEDTNNNNNNNNISSANESLEKHKLYPRIFTSRHVNLFRALMSLSISLGTNFDKVSWEYMLLTWQWVSYYIYGPSIDFMESYYSQDVPIAPSLSRNDINSIEVGVLKLFENTPTYSTKSFKTLIQSLNKLSDTTLNNITKSYYPVSLDGTILSCVYNKGFYITQIGEICSYNTERFLNNNKGKKCWEMIMSYFVKLISSRNIPSYSLRHYVVRIFNDIIKGATEEIGMIEDINLKSSKFKSLEQLVINAMMDCIRSLSQLTTSKDDIYQGVIITDAEIILQLLLSLKGILNEFGDMITVSWPVIFHIINVPFDFWSNKATLIESQDIEDSSLLSGLQQKRMEMIQGSYDVFKLISDDFLQSLPLETVRYVIDTSINYVNQDMNLNISFSSISQFWLVSDYLKSQFKEEFRDKISDNFEDRINAGSLMEIITSKETSLVDFYNGLWIYLLESLVKCSKDKRLEVKNGAIQTFFRIIDSHSNYLPSWKLIYLVVIKPLLTMKHQEEDLSQYIDFYDITISGLVTLYPTYFSDFDSTRATINIEAWITLYDALQYLFHSKFAGIKFVAISNYKRTLESVLELQDIPNTLLTKSCELWLDYNIVYSDFGEQQNSKSKSDYDCVYELILTFPYIYQLVTKHNTLSSDFVERSLTLFNTASKYPLLPPYSKDNIKPSSLQESVLKGLKKFENSQSSKIELLILFQLSSMTTLMFDTREKIMKKLAPKLSDASLSRIPTFEAISFRSLEVLCERLNFISNIQIKVSTEKIVLKILRNLSDTIIRKPLIILPNKDDLPMWVLASTSFRKLSQHLFELPIQSLFSDSFISEFQNLFVKCCCLPIQKSSSASDFKTADNDILEYDSLKSILLEKAVIKLMTEASIHEFILCVWNASFAYVHNDIENAFISQSDQPDIVIKNICTFEYQNIFGSTVESKFSTKISCSKYCLDNLIDFLLLSDEEYKLLRHLTAPYLTLRIALVLKRYIANENLIGRAPIPKVRKIELLTLLNGLCKIFDMIVDTKQHTTYKVEIDNFLNLHPLILKTIPVAHKISGLQDIVLNLSLHFAKLDSLSKSKSNS</sequence>